<gene>
    <name evidence="2" type="ORF">SAMN04489841_1734</name>
</gene>
<name>A0A1H9G0F1_9EURY</name>
<keyword evidence="3" id="KW-1185">Reference proteome</keyword>
<feature type="transmembrane region" description="Helical" evidence="1">
    <location>
        <begin position="87"/>
        <end position="107"/>
    </location>
</feature>
<dbReference type="AlphaFoldDB" id="A0A1H9G0F1"/>
<evidence type="ECO:0000313" key="3">
    <source>
        <dbReference type="Proteomes" id="UP000199114"/>
    </source>
</evidence>
<dbReference type="EMBL" id="FOFD01000002">
    <property type="protein sequence ID" value="SEQ43594.1"/>
    <property type="molecule type" value="Genomic_DNA"/>
</dbReference>
<accession>A0A1H9G0F1</accession>
<organism evidence="2 3">
    <name type="scientific">Natrinema salaciae</name>
    <dbReference type="NCBI Taxonomy" id="1186196"/>
    <lineage>
        <taxon>Archaea</taxon>
        <taxon>Methanobacteriati</taxon>
        <taxon>Methanobacteriota</taxon>
        <taxon>Stenosarchaea group</taxon>
        <taxon>Halobacteria</taxon>
        <taxon>Halobacteriales</taxon>
        <taxon>Natrialbaceae</taxon>
        <taxon>Natrinema</taxon>
    </lineage>
</organism>
<feature type="transmembrane region" description="Helical" evidence="1">
    <location>
        <begin position="63"/>
        <end position="81"/>
    </location>
</feature>
<evidence type="ECO:0000256" key="1">
    <source>
        <dbReference type="SAM" id="Phobius"/>
    </source>
</evidence>
<dbReference type="RefSeq" id="WP_090616447.1">
    <property type="nucleotide sequence ID" value="NZ_FOFD01000002.1"/>
</dbReference>
<keyword evidence="1" id="KW-0472">Membrane</keyword>
<protein>
    <submittedName>
        <fullName evidence="2">Uncharacterized protein</fullName>
    </submittedName>
</protein>
<dbReference type="STRING" id="1186196.SAMN04489841_1734"/>
<dbReference type="OrthoDB" id="206506at2157"/>
<keyword evidence="1" id="KW-1133">Transmembrane helix</keyword>
<keyword evidence="1" id="KW-0812">Transmembrane</keyword>
<evidence type="ECO:0000313" key="2">
    <source>
        <dbReference type="EMBL" id="SEQ43594.1"/>
    </source>
</evidence>
<reference evidence="3" key="1">
    <citation type="submission" date="2016-10" db="EMBL/GenBank/DDBJ databases">
        <authorList>
            <person name="Varghese N."/>
            <person name="Submissions S."/>
        </authorList>
    </citation>
    <scope>NUCLEOTIDE SEQUENCE [LARGE SCALE GENOMIC DNA]</scope>
    <source>
        <strain evidence="3">DSM 25055</strain>
    </source>
</reference>
<proteinExistence type="predicted"/>
<dbReference type="Proteomes" id="UP000199114">
    <property type="component" value="Unassembled WGS sequence"/>
</dbReference>
<sequence>MIYESLAWLRDRIDPSDIVVTVGLAVFLFVMGLEINAIATVFGIVIAAPLGEAAVDRFDIDPALAWIALGTFAVAGGIVQLRESGTWFGGSLVAVGCWICLDGLYAWRNVDATARDDDDMTKDEVRLVSQHNRWLLEELREADRPLTKAEICDRTGLLEDDFERLLEIHGDSGPIERVGNGYAIDDAEMGAGPFVRKILQTVGSRLLRPVRLFRPAG</sequence>
<feature type="transmembrane region" description="Helical" evidence="1">
    <location>
        <begin position="18"/>
        <end position="51"/>
    </location>
</feature>